<gene>
    <name evidence="2" type="ORF">Pan241w_20430</name>
</gene>
<dbReference type="GO" id="GO:0006974">
    <property type="term" value="P:DNA damage response"/>
    <property type="evidence" value="ECO:0007669"/>
    <property type="project" value="TreeGrafter"/>
</dbReference>
<evidence type="ECO:0000313" key="2">
    <source>
        <dbReference type="EMBL" id="QDT41963.1"/>
    </source>
</evidence>
<feature type="signal peptide" evidence="1">
    <location>
        <begin position="1"/>
        <end position="23"/>
    </location>
</feature>
<organism evidence="2 3">
    <name type="scientific">Gimesia alba</name>
    <dbReference type="NCBI Taxonomy" id="2527973"/>
    <lineage>
        <taxon>Bacteria</taxon>
        <taxon>Pseudomonadati</taxon>
        <taxon>Planctomycetota</taxon>
        <taxon>Planctomycetia</taxon>
        <taxon>Planctomycetales</taxon>
        <taxon>Planctomycetaceae</taxon>
        <taxon>Gimesia</taxon>
    </lineage>
</organism>
<dbReference type="OrthoDB" id="293952at2"/>
<protein>
    <recommendedName>
        <fullName evidence="4">Oxidative stress defense protein</fullName>
    </recommendedName>
</protein>
<dbReference type="InterPro" id="IPR052022">
    <property type="entry name" value="26kDa_periplasmic_antigen"/>
</dbReference>
<evidence type="ECO:0008006" key="4">
    <source>
        <dbReference type="Google" id="ProtNLM"/>
    </source>
</evidence>
<keyword evidence="1" id="KW-0732">Signal</keyword>
<proteinExistence type="predicted"/>
<evidence type="ECO:0000313" key="3">
    <source>
        <dbReference type="Proteomes" id="UP000317171"/>
    </source>
</evidence>
<accession>A0A517RDN7</accession>
<sequence length="318" mass="34203" precursor="true">MNSMMIRTLLVVLLCTTGKPAFSQFGGSGILEGEAGTVSGNGTVVIKKTPAVMRMQIDLLSKASSLKEALAGLKERIEATRAQLAAFGADKASIKLGEPKLSAGKSDRQQQMEALLLERMKSLNRGKTQKKNAPTSPVTVSVQLSVEWKLKAKTVEELLLTTHPLQKKIKDADLGGLKAASKLSPEEQEIMEEMGERAMYGGDGEAKPGEPVFSFASPISQEEEDKALAEAFQKARSQASRLSKAAGYELGKLNSISSDAGSSGEENEYGYRSAYYSVARSLYSAENSEDSQAEAVSVLPKQVKYHVTVTAGFELKEK</sequence>
<dbReference type="Pfam" id="PF04402">
    <property type="entry name" value="SIMPL"/>
    <property type="match status" value="1"/>
</dbReference>
<keyword evidence="3" id="KW-1185">Reference proteome</keyword>
<dbReference type="AlphaFoldDB" id="A0A517RDN7"/>
<dbReference type="Proteomes" id="UP000317171">
    <property type="component" value="Chromosome"/>
</dbReference>
<reference evidence="2 3" key="1">
    <citation type="submission" date="2019-02" db="EMBL/GenBank/DDBJ databases">
        <title>Deep-cultivation of Planctomycetes and their phenomic and genomic characterization uncovers novel biology.</title>
        <authorList>
            <person name="Wiegand S."/>
            <person name="Jogler M."/>
            <person name="Boedeker C."/>
            <person name="Pinto D."/>
            <person name="Vollmers J."/>
            <person name="Rivas-Marin E."/>
            <person name="Kohn T."/>
            <person name="Peeters S.H."/>
            <person name="Heuer A."/>
            <person name="Rast P."/>
            <person name="Oberbeckmann S."/>
            <person name="Bunk B."/>
            <person name="Jeske O."/>
            <person name="Meyerdierks A."/>
            <person name="Storesund J.E."/>
            <person name="Kallscheuer N."/>
            <person name="Luecker S."/>
            <person name="Lage O.M."/>
            <person name="Pohl T."/>
            <person name="Merkel B.J."/>
            <person name="Hornburger P."/>
            <person name="Mueller R.-W."/>
            <person name="Bruemmer F."/>
            <person name="Labrenz M."/>
            <person name="Spormann A.M."/>
            <person name="Op den Camp H."/>
            <person name="Overmann J."/>
            <person name="Amann R."/>
            <person name="Jetten M.S.M."/>
            <person name="Mascher T."/>
            <person name="Medema M.H."/>
            <person name="Devos D.P."/>
            <person name="Kaster A.-K."/>
            <person name="Ovreas L."/>
            <person name="Rohde M."/>
            <person name="Galperin M.Y."/>
            <person name="Jogler C."/>
        </authorList>
    </citation>
    <scope>NUCLEOTIDE SEQUENCE [LARGE SCALE GENOMIC DNA]</scope>
    <source>
        <strain evidence="2 3">Pan241w</strain>
    </source>
</reference>
<dbReference type="InterPro" id="IPR007497">
    <property type="entry name" value="SIMPL/DUF541"/>
</dbReference>
<dbReference type="PANTHER" id="PTHR34387">
    <property type="entry name" value="SLR1258 PROTEIN"/>
    <property type="match status" value="1"/>
</dbReference>
<name>A0A517RDN7_9PLAN</name>
<dbReference type="RefSeq" id="WP_145214384.1">
    <property type="nucleotide sequence ID" value="NZ_CP036269.1"/>
</dbReference>
<dbReference type="PANTHER" id="PTHR34387:SF2">
    <property type="entry name" value="SLR1258 PROTEIN"/>
    <property type="match status" value="1"/>
</dbReference>
<dbReference type="Gene3D" id="3.30.110.170">
    <property type="entry name" value="Protein of unknown function (DUF541), domain 1"/>
    <property type="match status" value="1"/>
</dbReference>
<dbReference type="EMBL" id="CP036269">
    <property type="protein sequence ID" value="QDT41963.1"/>
    <property type="molecule type" value="Genomic_DNA"/>
</dbReference>
<dbReference type="KEGG" id="gaz:Pan241w_20430"/>
<evidence type="ECO:0000256" key="1">
    <source>
        <dbReference type="SAM" id="SignalP"/>
    </source>
</evidence>
<feature type="chain" id="PRO_5022065956" description="Oxidative stress defense protein" evidence="1">
    <location>
        <begin position="24"/>
        <end position="318"/>
    </location>
</feature>